<dbReference type="FunFam" id="3.40.1410.10:FF:000008">
    <property type="entry name" value="Transcriptional regulator, GntR family"/>
    <property type="match status" value="1"/>
</dbReference>
<dbReference type="CDD" id="cd07377">
    <property type="entry name" value="WHTH_GntR"/>
    <property type="match status" value="1"/>
</dbReference>
<evidence type="ECO:0000256" key="1">
    <source>
        <dbReference type="ARBA" id="ARBA00022491"/>
    </source>
</evidence>
<dbReference type="InterPro" id="IPR036390">
    <property type="entry name" value="WH_DNA-bd_sf"/>
</dbReference>
<comment type="caution">
    <text evidence="6">The sequence shown here is derived from an EMBL/GenBank/DDBJ whole genome shotgun (WGS) entry which is preliminary data.</text>
</comment>
<keyword evidence="1" id="KW-0678">Repressor</keyword>
<feature type="domain" description="HTH gntR-type" evidence="5">
    <location>
        <begin position="1"/>
        <end position="69"/>
    </location>
</feature>
<sequence length="241" mass="27026">MSKYEEIANDIIEKIRSGAYKSGSPLPDQKTMATEYSTSRMTLQKSLAILKTKGYVYSQQGSATYVKNNADSIANMDIGVDQYVGTSSLLGKDHKVVSKIIEFNLRYPSDDEQKDLKISATDAIYDIKRLRIVDGEPYALEFTKMPVNVIPGVNDDVLHKSIYGYIQKDLKLTIGAADRTIMAKKPNSEDIKYLKIDKTDPILNVSQVVYLDDGTPFEKSSTDRSYDTGGYRVFLSHKSDF</sequence>
<dbReference type="GO" id="GO:0045892">
    <property type="term" value="P:negative regulation of DNA-templated transcription"/>
    <property type="evidence" value="ECO:0007669"/>
    <property type="project" value="TreeGrafter"/>
</dbReference>
<dbReference type="PANTHER" id="PTHR44846">
    <property type="entry name" value="MANNOSYL-D-GLYCERATE TRANSPORT/METABOLISM SYSTEM REPRESSOR MNGR-RELATED"/>
    <property type="match status" value="1"/>
</dbReference>
<evidence type="ECO:0000256" key="3">
    <source>
        <dbReference type="ARBA" id="ARBA00023125"/>
    </source>
</evidence>
<dbReference type="InterPro" id="IPR000524">
    <property type="entry name" value="Tscrpt_reg_HTH_GntR"/>
</dbReference>
<name>A0A0R1KKV4_9LACO</name>
<gene>
    <name evidence="6" type="ORF">FC78_GL002264</name>
</gene>
<organism evidence="6 7">
    <name type="scientific">Companilactobacillus bobalius DSM 19674</name>
    <dbReference type="NCBI Taxonomy" id="1423788"/>
    <lineage>
        <taxon>Bacteria</taxon>
        <taxon>Bacillati</taxon>
        <taxon>Bacillota</taxon>
        <taxon>Bacilli</taxon>
        <taxon>Lactobacillales</taxon>
        <taxon>Lactobacillaceae</taxon>
        <taxon>Companilactobacillus</taxon>
        <taxon>Companilactobacillus bobalius</taxon>
    </lineage>
</organism>
<dbReference type="Gene3D" id="3.40.1410.10">
    <property type="entry name" value="Chorismate lyase-like"/>
    <property type="match status" value="1"/>
</dbReference>
<dbReference type="OrthoDB" id="9815017at2"/>
<dbReference type="EMBL" id="AZDY01000038">
    <property type="protein sequence ID" value="KRK82259.1"/>
    <property type="molecule type" value="Genomic_DNA"/>
</dbReference>
<evidence type="ECO:0000256" key="4">
    <source>
        <dbReference type="ARBA" id="ARBA00023163"/>
    </source>
</evidence>
<accession>A0A0R1KKV4</accession>
<dbReference type="Pfam" id="PF00392">
    <property type="entry name" value="GntR"/>
    <property type="match status" value="1"/>
</dbReference>
<dbReference type="STRING" id="1423788.FC78_GL002264"/>
<dbReference type="RefSeq" id="WP_056953102.1">
    <property type="nucleotide sequence ID" value="NZ_AZDY01000038.1"/>
</dbReference>
<dbReference type="InterPro" id="IPR036388">
    <property type="entry name" value="WH-like_DNA-bd_sf"/>
</dbReference>
<dbReference type="SUPFAM" id="SSF64288">
    <property type="entry name" value="Chorismate lyase-like"/>
    <property type="match status" value="1"/>
</dbReference>
<evidence type="ECO:0000259" key="5">
    <source>
        <dbReference type="PROSITE" id="PS50949"/>
    </source>
</evidence>
<keyword evidence="3" id="KW-0238">DNA-binding</keyword>
<dbReference type="PRINTS" id="PR00035">
    <property type="entry name" value="HTHGNTR"/>
</dbReference>
<dbReference type="GO" id="GO:0003700">
    <property type="term" value="F:DNA-binding transcription factor activity"/>
    <property type="evidence" value="ECO:0007669"/>
    <property type="project" value="InterPro"/>
</dbReference>
<reference evidence="6 7" key="1">
    <citation type="journal article" date="2015" name="Genome Announc.">
        <title>Expanding the biotechnology potential of lactobacilli through comparative genomics of 213 strains and associated genera.</title>
        <authorList>
            <person name="Sun Z."/>
            <person name="Harris H.M."/>
            <person name="McCann A."/>
            <person name="Guo C."/>
            <person name="Argimon S."/>
            <person name="Zhang W."/>
            <person name="Yang X."/>
            <person name="Jeffery I.B."/>
            <person name="Cooney J.C."/>
            <person name="Kagawa T.F."/>
            <person name="Liu W."/>
            <person name="Song Y."/>
            <person name="Salvetti E."/>
            <person name="Wrobel A."/>
            <person name="Rasinkangas P."/>
            <person name="Parkhill J."/>
            <person name="Rea M.C."/>
            <person name="O'Sullivan O."/>
            <person name="Ritari J."/>
            <person name="Douillard F.P."/>
            <person name="Paul Ross R."/>
            <person name="Yang R."/>
            <person name="Briner A.E."/>
            <person name="Felis G.E."/>
            <person name="de Vos W.M."/>
            <person name="Barrangou R."/>
            <person name="Klaenhammer T.R."/>
            <person name="Caufield P.W."/>
            <person name="Cui Y."/>
            <person name="Zhang H."/>
            <person name="O'Toole P.W."/>
        </authorList>
    </citation>
    <scope>NUCLEOTIDE SEQUENCE [LARGE SCALE GENOMIC DNA]</scope>
    <source>
        <strain evidence="6 7">DSM 19674</strain>
    </source>
</reference>
<dbReference type="InterPro" id="IPR050679">
    <property type="entry name" value="Bact_HTH_transcr_reg"/>
</dbReference>
<dbReference type="AlphaFoldDB" id="A0A0R1KKV4"/>
<dbReference type="InterPro" id="IPR011663">
    <property type="entry name" value="UTRA"/>
</dbReference>
<dbReference type="Pfam" id="PF07702">
    <property type="entry name" value="UTRA"/>
    <property type="match status" value="1"/>
</dbReference>
<keyword evidence="7" id="KW-1185">Reference proteome</keyword>
<dbReference type="SMART" id="SM00866">
    <property type="entry name" value="UTRA"/>
    <property type="match status" value="1"/>
</dbReference>
<dbReference type="Proteomes" id="UP000051515">
    <property type="component" value="Unassembled WGS sequence"/>
</dbReference>
<keyword evidence="2" id="KW-0805">Transcription regulation</keyword>
<dbReference type="InterPro" id="IPR028978">
    <property type="entry name" value="Chorismate_lyase_/UTRA_dom_sf"/>
</dbReference>
<evidence type="ECO:0000313" key="7">
    <source>
        <dbReference type="Proteomes" id="UP000051515"/>
    </source>
</evidence>
<evidence type="ECO:0000256" key="2">
    <source>
        <dbReference type="ARBA" id="ARBA00023015"/>
    </source>
</evidence>
<dbReference type="SMART" id="SM00345">
    <property type="entry name" value="HTH_GNTR"/>
    <property type="match status" value="1"/>
</dbReference>
<dbReference type="SUPFAM" id="SSF46785">
    <property type="entry name" value="Winged helix' DNA-binding domain"/>
    <property type="match status" value="1"/>
</dbReference>
<dbReference type="PROSITE" id="PS50949">
    <property type="entry name" value="HTH_GNTR"/>
    <property type="match status" value="1"/>
</dbReference>
<dbReference type="PATRIC" id="fig|1423788.3.peg.2334"/>
<dbReference type="GO" id="GO:0003677">
    <property type="term" value="F:DNA binding"/>
    <property type="evidence" value="ECO:0007669"/>
    <property type="project" value="UniProtKB-KW"/>
</dbReference>
<keyword evidence="4" id="KW-0804">Transcription</keyword>
<dbReference type="Gene3D" id="1.10.10.10">
    <property type="entry name" value="Winged helix-like DNA-binding domain superfamily/Winged helix DNA-binding domain"/>
    <property type="match status" value="1"/>
</dbReference>
<evidence type="ECO:0000313" key="6">
    <source>
        <dbReference type="EMBL" id="KRK82259.1"/>
    </source>
</evidence>
<protein>
    <submittedName>
        <fullName evidence="6">Gntr family transcriptional regulator</fullName>
    </submittedName>
</protein>
<proteinExistence type="predicted"/>
<dbReference type="PANTHER" id="PTHR44846:SF5">
    <property type="entry name" value="HTH-TYPE TRANSCRIPTIONAL REGULATOR GMUR"/>
    <property type="match status" value="1"/>
</dbReference>